<dbReference type="InterPro" id="IPR036888">
    <property type="entry name" value="DNA_integrity_DisA_N_sf"/>
</dbReference>
<keyword evidence="5 10" id="KW-0227">DNA damage</keyword>
<feature type="domain" description="DAC" evidence="11">
    <location>
        <begin position="3"/>
        <end position="141"/>
    </location>
</feature>
<feature type="binding site" evidence="10">
    <location>
        <begin position="101"/>
        <end position="105"/>
    </location>
    <ligand>
        <name>ATP</name>
        <dbReference type="ChEBI" id="CHEBI:30616"/>
    </ligand>
</feature>
<dbReference type="Proteomes" id="UP001210380">
    <property type="component" value="Unassembled WGS sequence"/>
</dbReference>
<evidence type="ECO:0000256" key="8">
    <source>
        <dbReference type="ARBA" id="ARBA00023125"/>
    </source>
</evidence>
<dbReference type="InterPro" id="IPR038331">
    <property type="entry name" value="DisA_sf"/>
</dbReference>
<evidence type="ECO:0000256" key="2">
    <source>
        <dbReference type="ARBA" id="ARBA00022679"/>
    </source>
</evidence>
<dbReference type="InterPro" id="IPR003390">
    <property type="entry name" value="DNA_integrity_scan_DisA_N"/>
</dbReference>
<dbReference type="InterPro" id="IPR023763">
    <property type="entry name" value="DNA_integrity_scanning_protein"/>
</dbReference>
<accession>A0ABT4UST6</accession>
<evidence type="ECO:0000313" key="13">
    <source>
        <dbReference type="Proteomes" id="UP001210380"/>
    </source>
</evidence>
<comment type="caution">
    <text evidence="12">The sequence shown here is derived from an EMBL/GenBank/DDBJ whole genome shotgun (WGS) entry which is preliminary data.</text>
</comment>
<feature type="binding site" evidence="10">
    <location>
        <position position="88"/>
    </location>
    <ligand>
        <name>ATP</name>
        <dbReference type="ChEBI" id="CHEBI:30616"/>
    </ligand>
</feature>
<dbReference type="Gene3D" id="3.40.1700.10">
    <property type="entry name" value="DNA integrity scanning protein, DisA, N-terminal domain"/>
    <property type="match status" value="1"/>
</dbReference>
<dbReference type="SUPFAM" id="SSF47781">
    <property type="entry name" value="RuvA domain 2-like"/>
    <property type="match status" value="1"/>
</dbReference>
<evidence type="ECO:0000256" key="10">
    <source>
        <dbReference type="HAMAP-Rule" id="MF_01438"/>
    </source>
</evidence>
<keyword evidence="4 10" id="KW-0547">Nucleotide-binding</keyword>
<comment type="subunit">
    <text evidence="10">Homooctamer.</text>
</comment>
<comment type="cofactor">
    <cofactor evidence="10">
        <name>Mg(2+)</name>
        <dbReference type="ChEBI" id="CHEBI:18420"/>
    </cofactor>
</comment>
<dbReference type="Pfam" id="PF02457">
    <property type="entry name" value="DAC"/>
    <property type="match status" value="1"/>
</dbReference>
<dbReference type="SUPFAM" id="SSF143597">
    <property type="entry name" value="YojJ-like"/>
    <property type="match status" value="1"/>
</dbReference>
<keyword evidence="2 10" id="KW-0808">Transferase</keyword>
<evidence type="ECO:0000256" key="5">
    <source>
        <dbReference type="ARBA" id="ARBA00022763"/>
    </source>
</evidence>
<organism evidence="12 13">
    <name type="scientific">Saccharopolyspora oryzae</name>
    <dbReference type="NCBI Taxonomy" id="2997343"/>
    <lineage>
        <taxon>Bacteria</taxon>
        <taxon>Bacillati</taxon>
        <taxon>Actinomycetota</taxon>
        <taxon>Actinomycetes</taxon>
        <taxon>Pseudonocardiales</taxon>
        <taxon>Pseudonocardiaceae</taxon>
        <taxon>Saccharopolyspora</taxon>
    </lineage>
</organism>
<evidence type="ECO:0000259" key="11">
    <source>
        <dbReference type="PROSITE" id="PS51794"/>
    </source>
</evidence>
<keyword evidence="6 10" id="KW-0067">ATP-binding</keyword>
<keyword evidence="13" id="KW-1185">Reference proteome</keyword>
<protein>
    <recommendedName>
        <fullName evidence="10">DNA integrity scanning protein DisA</fullName>
    </recommendedName>
    <alternativeName>
        <fullName evidence="10">Cyclic di-AMP synthase</fullName>
        <shortName evidence="10">c-di-AMP synthase</shortName>
    </alternativeName>
    <alternativeName>
        <fullName evidence="10">Diadenylate cyclase</fullName>
        <ecNumber evidence="10">2.7.7.85</ecNumber>
    </alternativeName>
</protein>
<proteinExistence type="inferred from homology"/>
<keyword evidence="8 10" id="KW-0238">DNA-binding</keyword>
<dbReference type="RefSeq" id="WP_270947507.1">
    <property type="nucleotide sequence ID" value="NZ_JAQGLA010000005.1"/>
</dbReference>
<name>A0ABT4UST6_9PSEU</name>
<evidence type="ECO:0000256" key="6">
    <source>
        <dbReference type="ARBA" id="ARBA00022840"/>
    </source>
</evidence>
<dbReference type="GO" id="GO:0106408">
    <property type="term" value="F:diadenylate cyclase activity"/>
    <property type="evidence" value="ECO:0007669"/>
    <property type="project" value="UniProtKB-EC"/>
</dbReference>
<evidence type="ECO:0000256" key="4">
    <source>
        <dbReference type="ARBA" id="ARBA00022741"/>
    </source>
</evidence>
<keyword evidence="3 10" id="KW-0548">Nucleotidyltransferase</keyword>
<evidence type="ECO:0000256" key="7">
    <source>
        <dbReference type="ARBA" id="ARBA00022842"/>
    </source>
</evidence>
<comment type="similarity">
    <text evidence="10">Belongs to the DisA family.</text>
</comment>
<evidence type="ECO:0000256" key="1">
    <source>
        <dbReference type="ARBA" id="ARBA00000877"/>
    </source>
</evidence>
<evidence type="ECO:0000256" key="3">
    <source>
        <dbReference type="ARBA" id="ARBA00022695"/>
    </source>
</evidence>
<dbReference type="NCBIfam" id="NF010009">
    <property type="entry name" value="PRK13482.1"/>
    <property type="match status" value="1"/>
</dbReference>
<comment type="function">
    <text evidence="10">Has also diadenylate cyclase activity, catalyzing the condensation of 2 ATP molecules into cyclic di-AMP (c-di-AMP). c-di-AMP likely acts as a signaling molecule that may couple DNA integrity with a cellular process.</text>
</comment>
<dbReference type="PANTHER" id="PTHR34185:SF3">
    <property type="entry name" value="DNA INTEGRITY SCANNING PROTEIN DISA"/>
    <property type="match status" value="1"/>
</dbReference>
<gene>
    <name evidence="10 12" type="primary">disA</name>
    <name evidence="12" type="ORF">OU415_04880</name>
</gene>
<dbReference type="EMBL" id="JAQGLA010000005">
    <property type="protein sequence ID" value="MDA3624762.1"/>
    <property type="molecule type" value="Genomic_DNA"/>
</dbReference>
<dbReference type="Pfam" id="PF10635">
    <property type="entry name" value="DisA-linker"/>
    <property type="match status" value="1"/>
</dbReference>
<keyword evidence="9 10" id="KW-0234">DNA repair</keyword>
<comment type="function">
    <text evidence="10">Participates in a DNA-damage check-point. DisA forms globular foci that rapidly scan along the chromosomes searching for lesions.</text>
</comment>
<evidence type="ECO:0000313" key="12">
    <source>
        <dbReference type="EMBL" id="MDA3624762.1"/>
    </source>
</evidence>
<dbReference type="EC" id="2.7.7.85" evidence="10"/>
<dbReference type="HAMAP" id="MF_01438">
    <property type="entry name" value="DisA"/>
    <property type="match status" value="1"/>
</dbReference>
<evidence type="ECO:0000256" key="9">
    <source>
        <dbReference type="ARBA" id="ARBA00023204"/>
    </source>
</evidence>
<dbReference type="PROSITE" id="PS51794">
    <property type="entry name" value="DAC"/>
    <property type="match status" value="1"/>
</dbReference>
<dbReference type="Gene3D" id="1.20.1260.110">
    <property type="entry name" value="DNA integrity scanning linker region"/>
    <property type="match status" value="1"/>
</dbReference>
<dbReference type="Gene3D" id="1.10.150.20">
    <property type="entry name" value="5' to 3' exonuclease, C-terminal subdomain"/>
    <property type="match status" value="1"/>
</dbReference>
<dbReference type="InterPro" id="IPR018906">
    <property type="entry name" value="DNA_integrity_scan_DisA_link"/>
</dbReference>
<keyword evidence="7 10" id="KW-0460">Magnesium</keyword>
<feature type="binding site" evidence="10">
    <location>
        <position position="70"/>
    </location>
    <ligand>
        <name>ATP</name>
        <dbReference type="ChEBI" id="CHEBI:30616"/>
    </ligand>
</feature>
<dbReference type="PANTHER" id="PTHR34185">
    <property type="entry name" value="DIADENYLATE CYCLASE"/>
    <property type="match status" value="1"/>
</dbReference>
<comment type="catalytic activity">
    <reaction evidence="1 10">
        <text>2 ATP = 3',3'-c-di-AMP + 2 diphosphate</text>
        <dbReference type="Rhea" id="RHEA:35655"/>
        <dbReference type="ChEBI" id="CHEBI:30616"/>
        <dbReference type="ChEBI" id="CHEBI:33019"/>
        <dbReference type="ChEBI" id="CHEBI:71500"/>
        <dbReference type="EC" id="2.7.7.85"/>
    </reaction>
</comment>
<dbReference type="InterPro" id="IPR050338">
    <property type="entry name" value="DisA"/>
</dbReference>
<reference evidence="12 13" key="1">
    <citation type="submission" date="2022-11" db="EMBL/GenBank/DDBJ databases">
        <title>Draft genome sequence of Saccharopolyspora sp. WRP15-2 isolated from rhizosphere soils of wild rice in Thailand.</title>
        <authorList>
            <person name="Duangmal K."/>
            <person name="Kammanee S."/>
            <person name="Muangham S."/>
        </authorList>
    </citation>
    <scope>NUCLEOTIDE SEQUENCE [LARGE SCALE GENOMIC DNA]</scope>
    <source>
        <strain evidence="12 13">WRP15-2</strain>
    </source>
</reference>
<sequence length="368" mass="40378">MSHEALRATLARLAPGTDLRDGLERILRGRTGGLIVLGYDPAVEALCDGGFHLDIEFSATRLRELSKMDGAVVLSTDARRIMRANVHLVPDASTPTDESGTRHRTAERTAIQTGYPVVSVSQSMSIISVYTQGHRHVLIGSPEILSRANQALSTLERYTARLAEVAQSLSALEIEDYVTLRDAMTVVQRMEMVRRIADEIEGDVIELGGDGRLIQLQLDELVGPLRDARTKHGTRDGVDLDRELIVHEYLPTSGAMPTSEQAKRALRKLDATELLDLTAIAGAFGYPDTPEALDQHLSPRGYRLLARIPRLPATARHQLVEHFGSLQRLLAATVEELREVCGVSDAQARMVREGLSRLAESSIVDPFA</sequence>
<dbReference type="InterPro" id="IPR010994">
    <property type="entry name" value="RuvA_2-like"/>
</dbReference>